<evidence type="ECO:0000256" key="1">
    <source>
        <dbReference type="SAM" id="Coils"/>
    </source>
</evidence>
<evidence type="ECO:0000313" key="4">
    <source>
        <dbReference type="Proteomes" id="UP000564407"/>
    </source>
</evidence>
<keyword evidence="4" id="KW-1185">Reference proteome</keyword>
<dbReference type="InterPro" id="IPR032013">
    <property type="entry name" value="DUF4795"/>
</dbReference>
<dbReference type="PANTHER" id="PTHR47080">
    <property type="entry name" value="CHROMOSOME 16 OPEN READING FRAME 96"/>
    <property type="match status" value="1"/>
</dbReference>
<evidence type="ECO:0000313" key="3">
    <source>
        <dbReference type="EMBL" id="NWV68350.1"/>
    </source>
</evidence>
<protein>
    <submittedName>
        <fullName evidence="3">QRIC2 protein</fullName>
    </submittedName>
</protein>
<dbReference type="PANTHER" id="PTHR47080:SF1">
    <property type="entry name" value="CHROMOSOME 16 OPEN READING FRAME 96"/>
    <property type="match status" value="1"/>
</dbReference>
<name>A0A7K6GYD2_9PASS</name>
<reference evidence="3 4" key="1">
    <citation type="submission" date="2019-09" db="EMBL/GenBank/DDBJ databases">
        <title>Bird 10,000 Genomes (B10K) Project - Family phase.</title>
        <authorList>
            <person name="Zhang G."/>
        </authorList>
    </citation>
    <scope>NUCLEOTIDE SEQUENCE [LARGE SCALE GENOMIC DNA]</scope>
    <source>
        <strain evidence="3">B10K-DU-029-44</strain>
        <tissue evidence="3">Heart</tissue>
    </source>
</reference>
<dbReference type="Proteomes" id="UP000564407">
    <property type="component" value="Unassembled WGS sequence"/>
</dbReference>
<feature type="non-terminal residue" evidence="3">
    <location>
        <position position="1"/>
    </location>
</feature>
<sequence>MERLEDRLRELLRRVSGQEQRWQEVQQQFSDALDTKLDRVELGPFQKQLEDTWAKIIKDVKDELSVKPEEAAGIKQQVLVPYKCLSCDRHLNVNVPGPHIDTLPLLPSLPCSHAAQPSNPNAEEQHGHRKVVGGKFLKSQGCRDQDTSNAPPKNLLWLSKKVGVLK</sequence>
<dbReference type="AlphaFoldDB" id="A0A7K6GYD2"/>
<comment type="caution">
    <text evidence="3">The sequence shown here is derived from an EMBL/GenBank/DDBJ whole genome shotgun (WGS) entry which is preliminary data.</text>
</comment>
<feature type="coiled-coil region" evidence="1">
    <location>
        <begin position="1"/>
        <end position="28"/>
    </location>
</feature>
<keyword evidence="1" id="KW-0175">Coiled coil</keyword>
<gene>
    <name evidence="3" type="primary">Qrich2_1</name>
    <name evidence="3" type="ORF">MALELE_R15160</name>
</gene>
<dbReference type="Pfam" id="PF16043">
    <property type="entry name" value="DUF4795"/>
    <property type="match status" value="1"/>
</dbReference>
<feature type="non-terminal residue" evidence="3">
    <location>
        <position position="166"/>
    </location>
</feature>
<proteinExistence type="predicted"/>
<accession>A0A7K6GYD2</accession>
<organism evidence="3 4">
    <name type="scientific">Malurus elegans</name>
    <name type="common">Red-winged fairywren</name>
    <dbReference type="NCBI Taxonomy" id="720584"/>
    <lineage>
        <taxon>Eukaryota</taxon>
        <taxon>Metazoa</taxon>
        <taxon>Chordata</taxon>
        <taxon>Craniata</taxon>
        <taxon>Vertebrata</taxon>
        <taxon>Euteleostomi</taxon>
        <taxon>Archelosauria</taxon>
        <taxon>Archosauria</taxon>
        <taxon>Dinosauria</taxon>
        <taxon>Saurischia</taxon>
        <taxon>Theropoda</taxon>
        <taxon>Coelurosauria</taxon>
        <taxon>Aves</taxon>
        <taxon>Neognathae</taxon>
        <taxon>Neoaves</taxon>
        <taxon>Telluraves</taxon>
        <taxon>Australaves</taxon>
        <taxon>Passeriformes</taxon>
        <taxon>Meliphagoidea</taxon>
        <taxon>Maluridae</taxon>
        <taxon>Malurus</taxon>
    </lineage>
</organism>
<feature type="domain" description="DUF4795" evidence="2">
    <location>
        <begin position="2"/>
        <end position="117"/>
    </location>
</feature>
<evidence type="ECO:0000259" key="2">
    <source>
        <dbReference type="Pfam" id="PF16043"/>
    </source>
</evidence>
<dbReference type="EMBL" id="VZRP01016290">
    <property type="protein sequence ID" value="NWV68350.1"/>
    <property type="molecule type" value="Genomic_DNA"/>
</dbReference>